<dbReference type="EMBL" id="MK466350">
    <property type="protein sequence ID" value="UFX34264.1"/>
    <property type="molecule type" value="Genomic_DNA"/>
</dbReference>
<keyword evidence="10 18" id="KW-1278">Translocase</keyword>
<keyword evidence="9 18" id="KW-0999">Mitochondrion inner membrane</keyword>
<dbReference type="PANTHER" id="PTHR46552">
    <property type="entry name" value="NADH-UBIQUINONE OXIDOREDUCTASE CHAIN 2"/>
    <property type="match status" value="1"/>
</dbReference>
<keyword evidence="16 18" id="KW-0472">Membrane</keyword>
<feature type="transmembrane region" description="Helical" evidence="18">
    <location>
        <begin position="239"/>
        <end position="266"/>
    </location>
</feature>
<comment type="function">
    <text evidence="1">Core subunit of the mitochondrial membrane respiratory chain NADH dehydrogenase (Complex I) that is believed to belong to the minimal assembly required for catalysis. Complex I functions in the transfer of electrons from NADH to the respiratory chain. The immediate electron acceptor for the enzyme is believed to be ubiquinone.</text>
</comment>
<accession>A0A8K1T0E4</accession>
<protein>
    <recommendedName>
        <fullName evidence="5 18">NADH-ubiquinone oxidoreductase chain 2</fullName>
        <ecNumber evidence="4 18">7.1.1.2</ecNumber>
    </recommendedName>
</protein>
<evidence type="ECO:0000256" key="13">
    <source>
        <dbReference type="ARBA" id="ARBA00023027"/>
    </source>
</evidence>
<dbReference type="InterPro" id="IPR050175">
    <property type="entry name" value="Complex_I_Subunit_2"/>
</dbReference>
<evidence type="ECO:0000256" key="1">
    <source>
        <dbReference type="ARBA" id="ARBA00003257"/>
    </source>
</evidence>
<evidence type="ECO:0000256" key="14">
    <source>
        <dbReference type="ARBA" id="ARBA00023075"/>
    </source>
</evidence>
<geneLocation type="mitochondrion" evidence="20"/>
<reference evidence="20" key="1">
    <citation type="submission" date="2019-01" db="EMBL/GenBank/DDBJ databases">
        <authorList>
            <person name="Roh S.-J."/>
            <person name="Jeon J.H."/>
        </authorList>
    </citation>
    <scope>NUCLEOTIDE SEQUENCE</scope>
    <source>
        <tissue evidence="20">Whole body</tissue>
    </source>
</reference>
<proteinExistence type="inferred from homology"/>
<evidence type="ECO:0000256" key="10">
    <source>
        <dbReference type="ARBA" id="ARBA00022967"/>
    </source>
</evidence>
<evidence type="ECO:0000256" key="15">
    <source>
        <dbReference type="ARBA" id="ARBA00023128"/>
    </source>
</evidence>
<evidence type="ECO:0000256" key="9">
    <source>
        <dbReference type="ARBA" id="ARBA00022792"/>
    </source>
</evidence>
<comment type="subcellular location">
    <subcellularLocation>
        <location evidence="2 18">Mitochondrion inner membrane</location>
        <topology evidence="2 18">Multi-pass membrane protein</topology>
    </subcellularLocation>
</comment>
<feature type="transmembrane region" description="Helical" evidence="18">
    <location>
        <begin position="197"/>
        <end position="218"/>
    </location>
</feature>
<keyword evidence="11 18" id="KW-0249">Electron transport</keyword>
<comment type="catalytic activity">
    <reaction evidence="17 18">
        <text>a ubiquinone + NADH + 5 H(+)(in) = a ubiquinol + NAD(+) + 4 H(+)(out)</text>
        <dbReference type="Rhea" id="RHEA:29091"/>
        <dbReference type="Rhea" id="RHEA-COMP:9565"/>
        <dbReference type="Rhea" id="RHEA-COMP:9566"/>
        <dbReference type="ChEBI" id="CHEBI:15378"/>
        <dbReference type="ChEBI" id="CHEBI:16389"/>
        <dbReference type="ChEBI" id="CHEBI:17976"/>
        <dbReference type="ChEBI" id="CHEBI:57540"/>
        <dbReference type="ChEBI" id="CHEBI:57945"/>
        <dbReference type="EC" id="7.1.1.2"/>
    </reaction>
</comment>
<dbReference type="InterPro" id="IPR003917">
    <property type="entry name" value="NADH_UbQ_OxRdtase_chain2"/>
</dbReference>
<evidence type="ECO:0000256" key="6">
    <source>
        <dbReference type="ARBA" id="ARBA00022448"/>
    </source>
</evidence>
<gene>
    <name evidence="20" type="primary">ND2</name>
</gene>
<evidence type="ECO:0000256" key="2">
    <source>
        <dbReference type="ARBA" id="ARBA00004448"/>
    </source>
</evidence>
<evidence type="ECO:0000256" key="11">
    <source>
        <dbReference type="ARBA" id="ARBA00022982"/>
    </source>
</evidence>
<feature type="transmembrane region" description="Helical" evidence="18">
    <location>
        <begin position="147"/>
        <end position="167"/>
    </location>
</feature>
<evidence type="ECO:0000256" key="4">
    <source>
        <dbReference type="ARBA" id="ARBA00012944"/>
    </source>
</evidence>
<dbReference type="GO" id="GO:0006120">
    <property type="term" value="P:mitochondrial electron transport, NADH to ubiquinone"/>
    <property type="evidence" value="ECO:0007669"/>
    <property type="project" value="InterPro"/>
</dbReference>
<dbReference type="EC" id="7.1.1.2" evidence="4 18"/>
<dbReference type="InterPro" id="IPR001750">
    <property type="entry name" value="ND/Mrp_TM"/>
</dbReference>
<name>A0A8K1T0E4_9NEOP</name>
<dbReference type="AlphaFoldDB" id="A0A8K1T0E4"/>
<evidence type="ECO:0000256" key="7">
    <source>
        <dbReference type="ARBA" id="ARBA00022660"/>
    </source>
</evidence>
<evidence type="ECO:0000256" key="17">
    <source>
        <dbReference type="ARBA" id="ARBA00049551"/>
    </source>
</evidence>
<feature type="transmembrane region" description="Helical" evidence="18">
    <location>
        <begin position="272"/>
        <end position="293"/>
    </location>
</feature>
<keyword evidence="12 18" id="KW-1133">Transmembrane helix</keyword>
<evidence type="ECO:0000256" key="5">
    <source>
        <dbReference type="ARBA" id="ARBA00021008"/>
    </source>
</evidence>
<comment type="function">
    <text evidence="18">Core subunit of the mitochondrial membrane respiratory chain NADH dehydrogenase (Complex I) which catalyzes electron transfer from NADH through the respiratory chain, using ubiquinone as an electron acceptor. Essential for the catalytic activity and assembly of complex I.</text>
</comment>
<keyword evidence="13 18" id="KW-0520">NAD</keyword>
<dbReference type="GO" id="GO:0008137">
    <property type="term" value="F:NADH dehydrogenase (ubiquinone) activity"/>
    <property type="evidence" value="ECO:0007669"/>
    <property type="project" value="UniProtKB-EC"/>
</dbReference>
<feature type="transmembrane region" description="Helical" evidence="18">
    <location>
        <begin position="12"/>
        <end position="36"/>
    </location>
</feature>
<feature type="domain" description="NADH:quinone oxidoreductase/Mrp antiporter transmembrane" evidence="19">
    <location>
        <begin position="26"/>
        <end position="284"/>
    </location>
</feature>
<evidence type="ECO:0000256" key="12">
    <source>
        <dbReference type="ARBA" id="ARBA00022989"/>
    </source>
</evidence>
<comment type="similarity">
    <text evidence="3 18">Belongs to the complex I subunit 2 family.</text>
</comment>
<keyword evidence="14 18" id="KW-0830">Ubiquinone</keyword>
<evidence type="ECO:0000256" key="3">
    <source>
        <dbReference type="ARBA" id="ARBA00007012"/>
    </source>
</evidence>
<feature type="transmembrane region" description="Helical" evidence="18">
    <location>
        <begin position="62"/>
        <end position="83"/>
    </location>
</feature>
<feature type="transmembrane region" description="Helical" evidence="18">
    <location>
        <begin position="314"/>
        <end position="338"/>
    </location>
</feature>
<keyword evidence="8 18" id="KW-0812">Transmembrane</keyword>
<evidence type="ECO:0000256" key="8">
    <source>
        <dbReference type="ARBA" id="ARBA00022692"/>
    </source>
</evidence>
<dbReference type="PANTHER" id="PTHR46552:SF1">
    <property type="entry name" value="NADH-UBIQUINONE OXIDOREDUCTASE CHAIN 2"/>
    <property type="match status" value="1"/>
</dbReference>
<keyword evidence="15 18" id="KW-0496">Mitochondrion</keyword>
<evidence type="ECO:0000256" key="18">
    <source>
        <dbReference type="RuleBase" id="RU003403"/>
    </source>
</evidence>
<evidence type="ECO:0000259" key="19">
    <source>
        <dbReference type="Pfam" id="PF00361"/>
    </source>
</evidence>
<dbReference type="PRINTS" id="PR01436">
    <property type="entry name" value="NADHDHGNASE2"/>
</dbReference>
<evidence type="ECO:0000313" key="20">
    <source>
        <dbReference type="EMBL" id="UFX34264.1"/>
    </source>
</evidence>
<sequence length="339" mass="40273">MQYYINSNKMFFFLILFSSTLITISSNSWLGCWIGLEINLLSFITIMSNSNNLLLSESCLKYFLIQSISSMNFLFMILLNMMFMKMMEFNNFLSIMINSSLLMKMGTAPFHFWFPHIMEGLSWLNCFILMTWQKIAPTILLSYYFNFKFLIIIMILTLMIGAIGGLNQTSLRKILSFSSINHLGWMIMSILMSENLWMFYFLIYTFLIFIMTIMFYMLNSFFINQLFLINLNNMIKFNIFFNMLSLGGLPPLLGFAPKWIIINFLINNKFNFFMLLFIMSSLITLLFYIRISYSSFIFNYMKIKFLKLYMKNNLMIMFQTMSMISITSLFISTLMFYLM</sequence>
<evidence type="ECO:0000256" key="16">
    <source>
        <dbReference type="ARBA" id="ARBA00023136"/>
    </source>
</evidence>
<dbReference type="Pfam" id="PF00361">
    <property type="entry name" value="Proton_antipo_M"/>
    <property type="match status" value="1"/>
</dbReference>
<keyword evidence="6" id="KW-0813">Transport</keyword>
<keyword evidence="7 18" id="KW-0679">Respiratory chain</keyword>
<dbReference type="GO" id="GO:0005743">
    <property type="term" value="C:mitochondrial inner membrane"/>
    <property type="evidence" value="ECO:0007669"/>
    <property type="project" value="UniProtKB-SubCell"/>
</dbReference>
<organism evidence="20">
    <name type="scientific">Kozhantshikovia vernalis</name>
    <dbReference type="NCBI Taxonomy" id="1765126"/>
    <lineage>
        <taxon>Eukaryota</taxon>
        <taxon>Metazoa</taxon>
        <taxon>Ecdysozoa</taxon>
        <taxon>Arthropoda</taxon>
        <taxon>Hexapoda</taxon>
        <taxon>Insecta</taxon>
        <taxon>Pterygota</taxon>
        <taxon>Neoptera</taxon>
        <taxon>Endopterygota</taxon>
        <taxon>Lepidoptera</taxon>
        <taxon>Glossata</taxon>
        <taxon>Ditrysia</taxon>
        <taxon>Tineoidea</taxon>
        <taxon>Psychidae</taxon>
        <taxon>Taleporiinae</taxon>
        <taxon>Kozhantshikovia</taxon>
    </lineage>
</organism>